<feature type="domain" description="Protein kinase" evidence="1">
    <location>
        <begin position="1"/>
        <end position="155"/>
    </location>
</feature>
<dbReference type="EMBL" id="MU827347">
    <property type="protein sequence ID" value="KAJ7352795.1"/>
    <property type="molecule type" value="Genomic_DNA"/>
</dbReference>
<dbReference type="GO" id="GO:0004672">
    <property type="term" value="F:protein kinase activity"/>
    <property type="evidence" value="ECO:0007669"/>
    <property type="project" value="InterPro"/>
</dbReference>
<dbReference type="Pfam" id="PF07714">
    <property type="entry name" value="PK_Tyr_Ser-Thr"/>
    <property type="match status" value="1"/>
</dbReference>
<dbReference type="AlphaFoldDB" id="A0A9W9YIU9"/>
<dbReference type="GO" id="GO:0005524">
    <property type="term" value="F:ATP binding"/>
    <property type="evidence" value="ECO:0007669"/>
    <property type="project" value="InterPro"/>
</dbReference>
<dbReference type="Proteomes" id="UP001163046">
    <property type="component" value="Unassembled WGS sequence"/>
</dbReference>
<organism evidence="2 3">
    <name type="scientific">Desmophyllum pertusum</name>
    <dbReference type="NCBI Taxonomy" id="174260"/>
    <lineage>
        <taxon>Eukaryota</taxon>
        <taxon>Metazoa</taxon>
        <taxon>Cnidaria</taxon>
        <taxon>Anthozoa</taxon>
        <taxon>Hexacorallia</taxon>
        <taxon>Scleractinia</taxon>
        <taxon>Caryophylliina</taxon>
        <taxon>Caryophylliidae</taxon>
        <taxon>Desmophyllum</taxon>
    </lineage>
</organism>
<comment type="caution">
    <text evidence="2">The sequence shown here is derived from an EMBL/GenBank/DDBJ whole genome shotgun (WGS) entry which is preliminary data.</text>
</comment>
<dbReference type="InterPro" id="IPR000719">
    <property type="entry name" value="Prot_kinase_dom"/>
</dbReference>
<dbReference type="InterPro" id="IPR008271">
    <property type="entry name" value="Ser/Thr_kinase_AS"/>
</dbReference>
<dbReference type="PROSITE" id="PS00108">
    <property type="entry name" value="PROTEIN_KINASE_ST"/>
    <property type="match status" value="1"/>
</dbReference>
<dbReference type="Gene3D" id="1.10.510.10">
    <property type="entry name" value="Transferase(Phosphotransferase) domain 1"/>
    <property type="match status" value="1"/>
</dbReference>
<accession>A0A9W9YIU9</accession>
<dbReference type="OrthoDB" id="5946320at2759"/>
<dbReference type="InterPro" id="IPR001245">
    <property type="entry name" value="Ser-Thr/Tyr_kinase_cat_dom"/>
</dbReference>
<keyword evidence="3" id="KW-1185">Reference proteome</keyword>
<dbReference type="SUPFAM" id="SSF56112">
    <property type="entry name" value="Protein kinase-like (PK-like)"/>
    <property type="match status" value="1"/>
</dbReference>
<reference evidence="2" key="1">
    <citation type="submission" date="2023-01" db="EMBL/GenBank/DDBJ databases">
        <title>Genome assembly of the deep-sea coral Lophelia pertusa.</title>
        <authorList>
            <person name="Herrera S."/>
            <person name="Cordes E."/>
        </authorList>
    </citation>
    <scope>NUCLEOTIDE SEQUENCE</scope>
    <source>
        <strain evidence="2">USNM1676648</strain>
        <tissue evidence="2">Polyp</tissue>
    </source>
</reference>
<dbReference type="InterPro" id="IPR011009">
    <property type="entry name" value="Kinase-like_dom_sf"/>
</dbReference>
<evidence type="ECO:0000313" key="3">
    <source>
        <dbReference type="Proteomes" id="UP001163046"/>
    </source>
</evidence>
<proteinExistence type="predicted"/>
<name>A0A9W9YIU9_9CNID</name>
<sequence>MARNKQKMVTDKDKLKGIRKNARRRWRNKKAIKKALKNVVDAAKPSNEEEHSSKAEVRNKATMIIHLGDHRCLPLLFGVVTRSEPFLLVTQFHGEKDKSVTLSRAMRKAELSKKSWLLILKGIINGLSHIHKRAILHNDLKANNVVLEKEKESLS</sequence>
<protein>
    <recommendedName>
        <fullName evidence="1">Protein kinase domain-containing protein</fullName>
    </recommendedName>
</protein>
<evidence type="ECO:0000259" key="1">
    <source>
        <dbReference type="PROSITE" id="PS50011"/>
    </source>
</evidence>
<dbReference type="PROSITE" id="PS50011">
    <property type="entry name" value="PROTEIN_KINASE_DOM"/>
    <property type="match status" value="1"/>
</dbReference>
<evidence type="ECO:0000313" key="2">
    <source>
        <dbReference type="EMBL" id="KAJ7352795.1"/>
    </source>
</evidence>
<gene>
    <name evidence="2" type="ORF">OS493_033856</name>
</gene>